<dbReference type="EMBL" id="DQWE01000388">
    <property type="protein sequence ID" value="HDI83747.1"/>
    <property type="molecule type" value="Genomic_DNA"/>
</dbReference>
<reference evidence="1" key="1">
    <citation type="journal article" date="2020" name="mSystems">
        <title>Genome- and Community-Level Interaction Insights into Carbon Utilization and Element Cycling Functions of Hydrothermarchaeota in Hydrothermal Sediment.</title>
        <authorList>
            <person name="Zhou Z."/>
            <person name="Liu Y."/>
            <person name="Xu W."/>
            <person name="Pan J."/>
            <person name="Luo Z.H."/>
            <person name="Li M."/>
        </authorList>
    </citation>
    <scope>NUCLEOTIDE SEQUENCE [LARGE SCALE GENOMIC DNA]</scope>
    <source>
        <strain evidence="1">HyVt-102</strain>
    </source>
</reference>
<accession>A0A7C0VBF7</accession>
<dbReference type="Proteomes" id="UP000885847">
    <property type="component" value="Unassembled WGS sequence"/>
</dbReference>
<evidence type="ECO:0000313" key="1">
    <source>
        <dbReference type="EMBL" id="HDI83747.1"/>
    </source>
</evidence>
<gene>
    <name evidence="1" type="ORF">ENF18_08170</name>
</gene>
<name>A0A7C0VBF7_UNCW3</name>
<comment type="caution">
    <text evidence="1">The sequence shown here is derived from an EMBL/GenBank/DDBJ whole genome shotgun (WGS) entry which is preliminary data.</text>
</comment>
<sequence>MIFIILSVLYVHLFTDKNEYLVGENIFVGLTIINKGNGAELMEKFTLVKKLYSEDAVMWNSSNKRVHHSIVSGTIAVEKGKKYNPPVVQVEPGETLTFEPISIVGLPLVSYGGYEFVKDGEKGERCIPPGEYYFSISLRSFTNGITKIISDTVHFIIKEPQNVDKEAWEIYKRYVLYLDLRKEIGKALKEGLKILMLKPPSNYRRNVIYSLKGVFSLNSWVVQLSEKKLVRKILACLMSQYDSFNDFDKKGVVMCLIRGFRKIGMHQNEIYKKLQENQIPFP</sequence>
<dbReference type="AlphaFoldDB" id="A0A7C0VBF7"/>
<proteinExistence type="predicted"/>
<organism evidence="1">
    <name type="scientific">candidate division WOR-3 bacterium</name>
    <dbReference type="NCBI Taxonomy" id="2052148"/>
    <lineage>
        <taxon>Bacteria</taxon>
        <taxon>Bacteria division WOR-3</taxon>
    </lineage>
</organism>
<protein>
    <submittedName>
        <fullName evidence="1">Uncharacterized protein</fullName>
    </submittedName>
</protein>